<dbReference type="PROSITE" id="PS50853">
    <property type="entry name" value="FN3"/>
    <property type="match status" value="1"/>
</dbReference>
<dbReference type="InterPro" id="IPR015915">
    <property type="entry name" value="Kelch-typ_b-propeller"/>
</dbReference>
<evidence type="ECO:0000256" key="1">
    <source>
        <dbReference type="SAM" id="MobiDB-lite"/>
    </source>
</evidence>
<name>A0A3A8KAM0_9BACT</name>
<keyword evidence="4" id="KW-1185">Reference proteome</keyword>
<dbReference type="PANTHER" id="PTHR45632:SF26">
    <property type="entry name" value="BTB DOMAIN-CONTAINING PROTEIN"/>
    <property type="match status" value="1"/>
</dbReference>
<accession>A0A3A8KAM0</accession>
<organism evidence="3 4">
    <name type="scientific">Corallococcus carmarthensis</name>
    <dbReference type="NCBI Taxonomy" id="2316728"/>
    <lineage>
        <taxon>Bacteria</taxon>
        <taxon>Pseudomonadati</taxon>
        <taxon>Myxococcota</taxon>
        <taxon>Myxococcia</taxon>
        <taxon>Myxococcales</taxon>
        <taxon>Cystobacterineae</taxon>
        <taxon>Myxococcaceae</taxon>
        <taxon>Corallococcus</taxon>
    </lineage>
</organism>
<evidence type="ECO:0000259" key="2">
    <source>
        <dbReference type="PROSITE" id="PS50853"/>
    </source>
</evidence>
<dbReference type="Gene3D" id="2.130.10.80">
    <property type="entry name" value="Galactose oxidase/kelch, beta-propeller"/>
    <property type="match status" value="7"/>
</dbReference>
<dbReference type="Gene3D" id="2.60.40.10">
    <property type="entry name" value="Immunoglobulins"/>
    <property type="match status" value="1"/>
</dbReference>
<dbReference type="Proteomes" id="UP000268313">
    <property type="component" value="Unassembled WGS sequence"/>
</dbReference>
<dbReference type="InterPro" id="IPR013783">
    <property type="entry name" value="Ig-like_fold"/>
</dbReference>
<dbReference type="PANTHER" id="PTHR45632">
    <property type="entry name" value="LD33804P"/>
    <property type="match status" value="1"/>
</dbReference>
<dbReference type="Gene3D" id="2.60.40.3440">
    <property type="match status" value="2"/>
</dbReference>
<evidence type="ECO:0000313" key="4">
    <source>
        <dbReference type="Proteomes" id="UP000268313"/>
    </source>
</evidence>
<dbReference type="RefSeq" id="WP_120602546.1">
    <property type="nucleotide sequence ID" value="NZ_RAWE01000030.1"/>
</dbReference>
<dbReference type="PROSITE" id="PS51257">
    <property type="entry name" value="PROKAR_LIPOPROTEIN"/>
    <property type="match status" value="1"/>
</dbReference>
<proteinExistence type="predicted"/>
<dbReference type="InterPro" id="IPR037293">
    <property type="entry name" value="Gal_Oxidase_central_sf"/>
</dbReference>
<dbReference type="Gene3D" id="2.60.40.2810">
    <property type="match status" value="1"/>
</dbReference>
<dbReference type="Gene3D" id="2.120.10.80">
    <property type="entry name" value="Kelch-type beta propeller"/>
    <property type="match status" value="1"/>
</dbReference>
<gene>
    <name evidence="3" type="ORF">D7X32_11355</name>
</gene>
<sequence>MRRPVVVWLCLLLGLTACDGVSSRPREEVGVTLESRLRETPGGSEARLAAVRAWREAPSDERARALAHAYFPEWAPGEESLADASPAALRVTVPETATGTLEVETRGLTFRVRRHGVEGQGPQTKDRATGPHFWAPVGARSRDAAGRWVTSRVEEYDVAPEGAAEHRVRYTVEVPEGIVAVRDLGGSLEFADAQGVPRLRMHTLVARDAEGLSREGTVQLHGGVRVPGAGPTRYALSGRSLDVAMAVDLRGMQGPVVVDPGWSSTGVMSTVRRYHTATLLPSGKVLVAGGRTPGAVMTPSAELFDPVTGTWKGVMRLATGRAVHTATLLPSGRVLVVGGVSGVTPLATTELFDPESETWSPADVMTTGRAFHTATLLAGGRVLVAGGQGSATPVLTSAELFDPETGAWTPAGAMSFARAAGTATLLPTGHVLLAGGNTATAVTELFNPATGTWTTTGPMVNAREAHTATLLPNGKVLIAGGTTTGGYNQMIAVSETYDPVTGRWTATGAMPAAHKWHTASLMPDGRVLVVGGVASQESGWALGTNSTEAYNPMTGTWQRSGLLQVARGDHTATLLPSGRLLIAGGYNFTTNSSDANHLNSPELLEAPGVWSSGLPASTPRVDHTVTPLPSGQLLAVGGRDATGALASADLYDRDGARWSGASWMLIPRTQHTATLLPSGRVLVTGGSDGFAPLADAELYDAASSQWLPAGRMSVERTRHTATLLPSGKVLVTGGAGYYGVHASVELYDPRSGLWTSASPMATPRAAHSATLLPNGKVLVAGGTNGSGPLNTAQVYDPVTDTWSAVLTMLTAREDHTATALSSGKVLLVGGLATGGGATSEVEQYDPGLNTWTRLTRLGVPRAGHTATLLPSGDVVLMGGHSGAESYFNSVERFEPSTATWDYLTPMVTARTGHTATLLPTGEVIVSGGRSSTVQASVEAFDPMSSVAAVRPTLDTPRILSPGATFIATGTRLRGVSDGGSGTTNSSASEAPLVRLVSVESGAVSWVKGVTGWQDGKQFSARVPTVAAGQYLLLVTVQGATGGRMVRVTDENAAPVVLNASASVPKNTPIAITLSGMDADSDSLTYSVIQAPQHGTLSGAGAYHVYTPATGYSGVDTFTFRVNDGVADSNVGTVTLRVSNSIPVALAFAVTTSKAKPVQLTLSGQDGDGDALTFRLLTQPTRGTLSGTAPYLTYTPNAGHTGTDSFTYRANDGTTDSWPVSVTLSTVNLAPVARSASLTTLVGQGVPLTLEATDADGDMLTYSVLQAPAHGTLSGTAPHLVYTPQAGYEGPDAFTFRAHDGTTASTSATVTTTVVAQVPHAPSVPVLRSPSDTALVTSGDVTFTWDAAIDPEGDAVSYRLELSRDGTVLASLNAAGTSLTLPGTLSSGTYTWRVEAQDFQGHRSGFSAPSSFSVALNPLWRITGGQGLREEDAPSGFACSAGGPSGWAPWLGTLVLLAWGFRRRPVR</sequence>
<dbReference type="Pfam" id="PF01344">
    <property type="entry name" value="Kelch_1"/>
    <property type="match status" value="3"/>
</dbReference>
<dbReference type="InterPro" id="IPR011043">
    <property type="entry name" value="Gal_Oxase/kelch_b-propeller"/>
</dbReference>
<dbReference type="InterPro" id="IPR003961">
    <property type="entry name" value="FN3_dom"/>
</dbReference>
<feature type="domain" description="Fibronectin type-III" evidence="2">
    <location>
        <begin position="1320"/>
        <end position="1416"/>
    </location>
</feature>
<feature type="region of interest" description="Disordered" evidence="1">
    <location>
        <begin position="116"/>
        <end position="136"/>
    </location>
</feature>
<dbReference type="InterPro" id="IPR036116">
    <property type="entry name" value="FN3_sf"/>
</dbReference>
<dbReference type="Pfam" id="PF24681">
    <property type="entry name" value="Kelch_KLHDC2_KLHL20_DRC7"/>
    <property type="match status" value="1"/>
</dbReference>
<protein>
    <submittedName>
        <fullName evidence="3">Tandem-95 repeat protein</fullName>
    </submittedName>
</protein>
<reference evidence="4" key="1">
    <citation type="submission" date="2018-09" db="EMBL/GenBank/DDBJ databases">
        <authorList>
            <person name="Livingstone P.G."/>
            <person name="Whitworth D.E."/>
        </authorList>
    </citation>
    <scope>NUCLEOTIDE SEQUENCE [LARGE SCALE GENOMIC DNA]</scope>
    <source>
        <strain evidence="4">CA043D</strain>
    </source>
</reference>
<dbReference type="NCBIfam" id="NF012211">
    <property type="entry name" value="tand_rpt_95"/>
    <property type="match status" value="3"/>
</dbReference>
<dbReference type="SUPFAM" id="SSF49265">
    <property type="entry name" value="Fibronectin type III"/>
    <property type="match status" value="1"/>
</dbReference>
<dbReference type="SUPFAM" id="SSF117281">
    <property type="entry name" value="Kelch motif"/>
    <property type="match status" value="3"/>
</dbReference>
<evidence type="ECO:0000313" key="3">
    <source>
        <dbReference type="EMBL" id="RKH04269.1"/>
    </source>
</evidence>
<dbReference type="OrthoDB" id="320326at2"/>
<dbReference type="SUPFAM" id="SSF50965">
    <property type="entry name" value="Galactose oxidase, central domain"/>
    <property type="match status" value="1"/>
</dbReference>
<dbReference type="Pfam" id="PF17963">
    <property type="entry name" value="Big_9"/>
    <property type="match status" value="3"/>
</dbReference>
<dbReference type="SMART" id="SM00612">
    <property type="entry name" value="Kelch"/>
    <property type="match status" value="14"/>
</dbReference>
<comment type="caution">
    <text evidence="3">The sequence shown here is derived from an EMBL/GenBank/DDBJ whole genome shotgun (WGS) entry which is preliminary data.</text>
</comment>
<dbReference type="InterPro" id="IPR006652">
    <property type="entry name" value="Kelch_1"/>
</dbReference>
<dbReference type="EMBL" id="RAWE01000030">
    <property type="protein sequence ID" value="RKH04269.1"/>
    <property type="molecule type" value="Genomic_DNA"/>
</dbReference>